<evidence type="ECO:0000313" key="3">
    <source>
        <dbReference type="EMBL" id="KJH48244.1"/>
    </source>
</evidence>
<reference evidence="3 4" key="1">
    <citation type="submission" date="2013-11" db="EMBL/GenBank/DDBJ databases">
        <title>Draft genome of the bovine lungworm Dictyocaulus viviparus.</title>
        <authorList>
            <person name="Mitreva M."/>
        </authorList>
    </citation>
    <scope>NUCLEOTIDE SEQUENCE [LARGE SCALE GENOMIC DNA]</scope>
    <source>
        <strain evidence="3 4">HannoverDv2000</strain>
    </source>
</reference>
<evidence type="ECO:0000259" key="1">
    <source>
        <dbReference type="Pfam" id="PF14744"/>
    </source>
</evidence>
<dbReference type="PANTHER" id="PTHR31409">
    <property type="entry name" value="WASH COMPLEX SUBUNIT 4"/>
    <property type="match status" value="1"/>
</dbReference>
<evidence type="ECO:0008006" key="5">
    <source>
        <dbReference type="Google" id="ProtNLM"/>
    </source>
</evidence>
<dbReference type="GO" id="GO:0007032">
    <property type="term" value="P:endosome organization"/>
    <property type="evidence" value="ECO:0007669"/>
    <property type="project" value="TreeGrafter"/>
</dbReference>
<accession>A0A0D8XWW1</accession>
<dbReference type="OrthoDB" id="10261210at2759"/>
<name>A0A0D8XWW1_DICVI</name>
<gene>
    <name evidence="3" type="ORF">DICVIV_05656</name>
</gene>
<feature type="domain" description="WASH complex subunit 7 central" evidence="1">
    <location>
        <begin position="498"/>
        <end position="561"/>
    </location>
</feature>
<dbReference type="Pfam" id="PF14746">
    <property type="entry name" value="WASH-7_C"/>
    <property type="match status" value="1"/>
</dbReference>
<dbReference type="STRING" id="29172.A0A0D8XWW1"/>
<keyword evidence="4" id="KW-1185">Reference proteome</keyword>
<dbReference type="InterPro" id="IPR028283">
    <property type="entry name" value="WASH-7_C"/>
</dbReference>
<dbReference type="InterPro" id="IPR028282">
    <property type="entry name" value="WASH-7_central"/>
</dbReference>
<feature type="domain" description="WASH complex subunit 7 C-terminal" evidence="2">
    <location>
        <begin position="584"/>
        <end position="740"/>
    </location>
</feature>
<dbReference type="GO" id="GO:0016197">
    <property type="term" value="P:endosomal transport"/>
    <property type="evidence" value="ECO:0007669"/>
    <property type="project" value="TreeGrafter"/>
</dbReference>
<reference evidence="4" key="2">
    <citation type="journal article" date="2016" name="Sci. Rep.">
        <title>Dictyocaulus viviparus genome, variome and transcriptome elucidate lungworm biology and support future intervention.</title>
        <authorList>
            <person name="McNulty S.N."/>
            <person name="Strube C."/>
            <person name="Rosa B.A."/>
            <person name="Martin J.C."/>
            <person name="Tyagi R."/>
            <person name="Choi Y.J."/>
            <person name="Wang Q."/>
            <person name="Hallsworth Pepin K."/>
            <person name="Zhang X."/>
            <person name="Ozersky P."/>
            <person name="Wilson R.K."/>
            <person name="Sternberg P.W."/>
            <person name="Gasser R.B."/>
            <person name="Mitreva M."/>
        </authorList>
    </citation>
    <scope>NUCLEOTIDE SEQUENCE [LARGE SCALE GENOMIC DNA]</scope>
    <source>
        <strain evidence="4">HannoverDv2000</strain>
    </source>
</reference>
<evidence type="ECO:0000259" key="2">
    <source>
        <dbReference type="Pfam" id="PF14746"/>
    </source>
</evidence>
<dbReference type="GO" id="GO:0071203">
    <property type="term" value="C:WASH complex"/>
    <property type="evidence" value="ECO:0007669"/>
    <property type="project" value="InterPro"/>
</dbReference>
<proteinExistence type="predicted"/>
<evidence type="ECO:0000313" key="4">
    <source>
        <dbReference type="Proteomes" id="UP000053766"/>
    </source>
</evidence>
<dbReference type="PANTHER" id="PTHR31409:SF0">
    <property type="entry name" value="WASH COMPLEX SUBUNIT 4"/>
    <property type="match status" value="1"/>
</dbReference>
<dbReference type="GO" id="GO:0005768">
    <property type="term" value="C:endosome"/>
    <property type="evidence" value="ECO:0007669"/>
    <property type="project" value="TreeGrafter"/>
</dbReference>
<dbReference type="Proteomes" id="UP000053766">
    <property type="component" value="Unassembled WGS sequence"/>
</dbReference>
<protein>
    <recommendedName>
        <fullName evidence="5">WASH complex subunit 7</fullName>
    </recommendedName>
</protein>
<sequence>MLEEAVSYIQPAQEWQEKIRTEVRYKKSHDAVSSLSVAELMLKGARIADIMCSLLRIVLDTSIGTVQMSKAKAQKIFLVIENIKAISHAFIDSRRVLLECRQMACQQWRCHSLALIDRARISAQASNEIQRALPYILRFNVFLVVEKMDKLDSLQLDALISRLETFTKMDTIIGRVTDCSFLVFHQDLIIIYWDTTLSRLPTRQDVAGFLYPFCAAIEIDLRVLSHQHLVIDDRDKPTKDMLNFCKQILLEPEFRLHDVILNAKEFVSSYLQRIFYELTTVAVHDRQTYSKMSLLAKQSSPNQLVNRSSETMFRYGLDLIDGALPNCSSGLNLDVVQVMRSLKQFVDDFNYCLHQEFFIEKMSANRTLRVLTVDHMADSMRVHGLGVLNTSVNLTYQRSNELGRPRGGCERAYRCGTSTKVLLRNKFAIFNQFLQDEHIHAQLQKDICYFEENKESLNKMITTAKNNMCEFSQQENIHIAGKPERGFLLVITIDKMLKKRIFPPRRAEHLNRSLSQLTAQQNEITYMDKFRILVTQMGNALGFVRSMSSSAASVVSQMRDYDTITDDIGLPEDNDDTPIKTTMELLRDLREHASKTRGFIKMLIEVFRSAFLNDSKFSHLFNFYVAVPALMVNFVEHMMMCRDRLKKRVHHDKELTFTDDGFTMGIAYIISVLKLWPQFTSLNWFRSIIKKCAVDHEVLSEEIKTSKDSRSAKLRTARLQAYEREFKLLSYTFQSARLFFSVDDDDG</sequence>
<feature type="domain" description="WASH complex subunit 7 central" evidence="1">
    <location>
        <begin position="422"/>
        <end position="463"/>
    </location>
</feature>
<dbReference type="Pfam" id="PF14744">
    <property type="entry name" value="WASH-7_mid"/>
    <property type="match status" value="3"/>
</dbReference>
<organism evidence="3 4">
    <name type="scientific">Dictyocaulus viviparus</name>
    <name type="common">Bovine lungworm</name>
    <dbReference type="NCBI Taxonomy" id="29172"/>
    <lineage>
        <taxon>Eukaryota</taxon>
        <taxon>Metazoa</taxon>
        <taxon>Ecdysozoa</taxon>
        <taxon>Nematoda</taxon>
        <taxon>Chromadorea</taxon>
        <taxon>Rhabditida</taxon>
        <taxon>Rhabditina</taxon>
        <taxon>Rhabditomorpha</taxon>
        <taxon>Strongyloidea</taxon>
        <taxon>Metastrongylidae</taxon>
        <taxon>Dictyocaulus</taxon>
    </lineage>
</organism>
<feature type="domain" description="WASH complex subunit 7 central" evidence="1">
    <location>
        <begin position="209"/>
        <end position="397"/>
    </location>
</feature>
<dbReference type="EMBL" id="KN716274">
    <property type="protein sequence ID" value="KJH48244.1"/>
    <property type="molecule type" value="Genomic_DNA"/>
</dbReference>
<dbReference type="InterPro" id="IPR027307">
    <property type="entry name" value="WASH7"/>
</dbReference>
<dbReference type="AlphaFoldDB" id="A0A0D8XWW1"/>